<keyword evidence="3" id="KW-0326">Glycosidase</keyword>
<dbReference type="STRING" id="322104.A3LY24"/>
<dbReference type="CDD" id="cd18610">
    <property type="entry name" value="GH130_BT3780-like"/>
    <property type="match status" value="1"/>
</dbReference>
<dbReference type="PANTHER" id="PTHR34106">
    <property type="entry name" value="GLYCOSIDASE"/>
    <property type="match status" value="1"/>
</dbReference>
<keyword evidence="1" id="KW-0328">Glycosyltransferase</keyword>
<dbReference type="OrthoDB" id="21615at2759"/>
<dbReference type="AlphaFoldDB" id="A3LY24"/>
<dbReference type="InterPro" id="IPR007184">
    <property type="entry name" value="Mannoside_phosphorylase"/>
</dbReference>
<proteinExistence type="predicted"/>
<keyword evidence="4" id="KW-1185">Reference proteome</keyword>
<reference evidence="3 4" key="1">
    <citation type="journal article" date="2007" name="Nat. Biotechnol.">
        <title>Genome sequence of the lignocellulose-bioconverting and xylose-fermenting yeast Pichia stipitis.</title>
        <authorList>
            <person name="Jeffries T.W."/>
            <person name="Grigoriev I.V."/>
            <person name="Grimwood J."/>
            <person name="Laplaza J.M."/>
            <person name="Aerts A."/>
            <person name="Salamov A."/>
            <person name="Schmutz J."/>
            <person name="Lindquist E."/>
            <person name="Dehal P."/>
            <person name="Shapiro H."/>
            <person name="Jin Y.S."/>
            <person name="Passoth V."/>
            <person name="Richardson P.M."/>
        </authorList>
    </citation>
    <scope>NUCLEOTIDE SEQUENCE [LARGE SCALE GENOMIC DNA]</scope>
    <source>
        <strain evidence="4">ATCC 58785 / CBS 6054 / NBRC 10063 / NRRL Y-11545</strain>
    </source>
</reference>
<dbReference type="InParanoid" id="A3LY24"/>
<evidence type="ECO:0000313" key="3">
    <source>
        <dbReference type="EMBL" id="ABN67904.2"/>
    </source>
</evidence>
<evidence type="ECO:0000256" key="2">
    <source>
        <dbReference type="ARBA" id="ARBA00022679"/>
    </source>
</evidence>
<gene>
    <name evidence="3" type="ORF">PICST_33021</name>
</gene>
<dbReference type="InterPro" id="IPR023296">
    <property type="entry name" value="Glyco_hydro_beta-prop_sf"/>
</dbReference>
<dbReference type="SUPFAM" id="SSF75005">
    <property type="entry name" value="Arabinanase/levansucrase/invertase"/>
    <property type="match status" value="1"/>
</dbReference>
<dbReference type="PIRSF" id="PIRSF016202">
    <property type="entry name" value="PH1107"/>
    <property type="match status" value="1"/>
</dbReference>
<dbReference type="KEGG" id="pic:PICST_33021"/>
<dbReference type="GeneID" id="4839795"/>
<dbReference type="GO" id="GO:0016757">
    <property type="term" value="F:glycosyltransferase activity"/>
    <property type="evidence" value="ECO:0007669"/>
    <property type="project" value="UniProtKB-KW"/>
</dbReference>
<accession>A3LY24</accession>
<dbReference type="RefSeq" id="XP_001385933.2">
    <property type="nucleotide sequence ID" value="XM_001385896.1"/>
</dbReference>
<dbReference type="Gene3D" id="2.115.10.20">
    <property type="entry name" value="Glycosyl hydrolase domain, family 43"/>
    <property type="match status" value="1"/>
</dbReference>
<protein>
    <submittedName>
        <fullName evidence="3">Glycosidase</fullName>
    </submittedName>
</protein>
<dbReference type="eggNOG" id="ENOG502SEW3">
    <property type="taxonomic scope" value="Eukaryota"/>
</dbReference>
<keyword evidence="2" id="KW-0808">Transferase</keyword>
<evidence type="ECO:0000256" key="1">
    <source>
        <dbReference type="ARBA" id="ARBA00022676"/>
    </source>
</evidence>
<organism evidence="3 4">
    <name type="scientific">Scheffersomyces stipitis (strain ATCC 58785 / CBS 6054 / NBRC 10063 / NRRL Y-11545)</name>
    <name type="common">Yeast</name>
    <name type="synonym">Pichia stipitis</name>
    <dbReference type="NCBI Taxonomy" id="322104"/>
    <lineage>
        <taxon>Eukaryota</taxon>
        <taxon>Fungi</taxon>
        <taxon>Dikarya</taxon>
        <taxon>Ascomycota</taxon>
        <taxon>Saccharomycotina</taxon>
        <taxon>Pichiomycetes</taxon>
        <taxon>Debaryomycetaceae</taxon>
        <taxon>Scheffersomyces</taxon>
    </lineage>
</organism>
<evidence type="ECO:0000313" key="4">
    <source>
        <dbReference type="Proteomes" id="UP000002258"/>
    </source>
</evidence>
<dbReference type="HOGENOM" id="CLU_046648_3_0_1"/>
<dbReference type="SMR" id="A3LY24"/>
<dbReference type="OMA" id="KYYMIWG"/>
<keyword evidence="3" id="KW-0378">Hydrolase</keyword>
<dbReference type="Proteomes" id="UP000002258">
    <property type="component" value="Chromosome 6"/>
</dbReference>
<dbReference type="Pfam" id="PF04041">
    <property type="entry name" value="Glyco_hydro_130"/>
    <property type="match status" value="1"/>
</dbReference>
<sequence length="342" mass="38534">MMLPVVSRASTLGDRNYKAPTKFPIGPFQKYENNPILTPNPDNEFESAYIYNATAIVVDDKVYLLYRAQNAAKLSSVGLAWSTDGVNFVRYHKPIITATEPWEQGGGVEDPRIVRDPVSKLFIVTYTAYDKHFARLCVATSEDLFNWNKLPSFIPPTWHDVSYDGNGNPSIRRQWSKSGAIFTERAPDGKYYMIWGDSALYLAESDDLVHWKLPTQDFRQDTFAGVQYDFESKLIESGPAPVKMGNGTNQWIFVYNADTTGTDDLPANTYTISQMLVDYDNIKAGPVKRLSEPILKPEKDNEKNGQVNKVVFCEGMVQFKGKWFLYFGQADSELGVAIAPVD</sequence>
<dbReference type="GO" id="GO:0016798">
    <property type="term" value="F:hydrolase activity, acting on glycosyl bonds"/>
    <property type="evidence" value="ECO:0007669"/>
    <property type="project" value="UniProtKB-KW"/>
</dbReference>
<dbReference type="EMBL" id="CP000500">
    <property type="protein sequence ID" value="ABN67904.2"/>
    <property type="molecule type" value="Genomic_DNA"/>
</dbReference>
<name>A3LY24_PICST</name>
<dbReference type="PANTHER" id="PTHR34106:SF5">
    <property type="entry name" value="GLYCOSIDASE"/>
    <property type="match status" value="1"/>
</dbReference>